<dbReference type="AlphaFoldDB" id="A0A4U1ECD4"/>
<protein>
    <submittedName>
        <fullName evidence="2">Uncharacterized protein</fullName>
    </submittedName>
</protein>
<dbReference type="EMBL" id="RWIC01002383">
    <property type="protein sequence ID" value="TKC33741.1"/>
    <property type="molecule type" value="Genomic_DNA"/>
</dbReference>
<feature type="region of interest" description="Disordered" evidence="1">
    <location>
        <begin position="1"/>
        <end position="38"/>
    </location>
</feature>
<proteinExistence type="predicted"/>
<dbReference type="Proteomes" id="UP000308365">
    <property type="component" value="Unassembled WGS sequence"/>
</dbReference>
<reference evidence="3" key="1">
    <citation type="journal article" date="2019" name="IScience">
        <title>Narwhal Genome Reveals Long-Term Low Genetic Diversity despite Current Large Abundance Size.</title>
        <authorList>
            <person name="Westbury M.V."/>
            <person name="Petersen B."/>
            <person name="Garde E."/>
            <person name="Heide-Jorgensen M.P."/>
            <person name="Lorenzen E.D."/>
        </authorList>
    </citation>
    <scope>NUCLEOTIDE SEQUENCE [LARGE SCALE GENOMIC DNA]</scope>
</reference>
<organism evidence="2 3">
    <name type="scientific">Monodon monoceros</name>
    <name type="common">Narwhal</name>
    <name type="synonym">Ceratodon monodon</name>
    <dbReference type="NCBI Taxonomy" id="40151"/>
    <lineage>
        <taxon>Eukaryota</taxon>
        <taxon>Metazoa</taxon>
        <taxon>Chordata</taxon>
        <taxon>Craniata</taxon>
        <taxon>Vertebrata</taxon>
        <taxon>Euteleostomi</taxon>
        <taxon>Mammalia</taxon>
        <taxon>Eutheria</taxon>
        <taxon>Laurasiatheria</taxon>
        <taxon>Artiodactyla</taxon>
        <taxon>Whippomorpha</taxon>
        <taxon>Cetacea</taxon>
        <taxon>Odontoceti</taxon>
        <taxon>Monodontidae</taxon>
        <taxon>Monodon</taxon>
    </lineage>
</organism>
<dbReference type="InterPro" id="IPR040292">
    <property type="entry name" value="C2orf78-like"/>
</dbReference>
<accession>A0A4U1ECD4</accession>
<gene>
    <name evidence="2" type="ORF">EI555_009744</name>
</gene>
<evidence type="ECO:0000313" key="3">
    <source>
        <dbReference type="Proteomes" id="UP000308365"/>
    </source>
</evidence>
<sequence>MMPLAHVTPKIPPTQCQESKIANPVPPVPAEGYEPQAPRHNHTQLTDLLLLPMRHRSRASVQPKMVMVLKEIQPTNIQPPASSSGIDYPVSAQPITETKMETSLVMKNFLGLQPPSQTFCVTQTQEL</sequence>
<dbReference type="PANTHER" id="PTHR31466:SF1">
    <property type="entry name" value="RIKEN CDNA 4930433I11 GENE"/>
    <property type="match status" value="1"/>
</dbReference>
<evidence type="ECO:0000313" key="2">
    <source>
        <dbReference type="EMBL" id="TKC33741.1"/>
    </source>
</evidence>
<evidence type="ECO:0000256" key="1">
    <source>
        <dbReference type="SAM" id="MobiDB-lite"/>
    </source>
</evidence>
<name>A0A4U1ECD4_MONMO</name>
<comment type="caution">
    <text evidence="2">The sequence shown here is derived from an EMBL/GenBank/DDBJ whole genome shotgun (WGS) entry which is preliminary data.</text>
</comment>
<dbReference type="PANTHER" id="PTHR31466">
    <property type="entry name" value="GENE 5591-RELATED"/>
    <property type="match status" value="1"/>
</dbReference>